<evidence type="ECO:0000256" key="1">
    <source>
        <dbReference type="SAM" id="Phobius"/>
    </source>
</evidence>
<keyword evidence="1" id="KW-0812">Transmembrane</keyword>
<accession>A0ABU1EIM1</accession>
<keyword evidence="3" id="KW-1185">Reference proteome</keyword>
<evidence type="ECO:0000313" key="3">
    <source>
        <dbReference type="Proteomes" id="UP001256646"/>
    </source>
</evidence>
<dbReference type="Proteomes" id="UP001256646">
    <property type="component" value="Unassembled WGS sequence"/>
</dbReference>
<dbReference type="EMBL" id="JAVJAN010000028">
    <property type="protein sequence ID" value="MDR5588008.1"/>
    <property type="molecule type" value="Genomic_DNA"/>
</dbReference>
<keyword evidence="1" id="KW-1133">Transmembrane helix</keyword>
<feature type="transmembrane region" description="Helical" evidence="1">
    <location>
        <begin position="42"/>
        <end position="61"/>
    </location>
</feature>
<sequence>MLKKLHIKLVATFDKFYSIFFLYILFGFLISISSIGKNTLGHKLEIICGIICMISGIVGLIKSYKTKRKS</sequence>
<name>A0ABU1EIM1_9CLOT</name>
<proteinExistence type="predicted"/>
<organism evidence="2 3">
    <name type="scientific">Clostridium aquiflavi</name>
    <dbReference type="NCBI Taxonomy" id="3073603"/>
    <lineage>
        <taxon>Bacteria</taxon>
        <taxon>Bacillati</taxon>
        <taxon>Bacillota</taxon>
        <taxon>Clostridia</taxon>
        <taxon>Eubacteriales</taxon>
        <taxon>Clostridiaceae</taxon>
        <taxon>Clostridium</taxon>
    </lineage>
</organism>
<reference evidence="2 3" key="1">
    <citation type="submission" date="2023-09" db="EMBL/GenBank/DDBJ databases">
        <authorList>
            <person name="Zhai L."/>
        </authorList>
    </citation>
    <scope>NUCLEOTIDE SEQUENCE [LARGE SCALE GENOMIC DNA]</scope>
    <source>
        <strain evidence="2 3">5 N-1</strain>
    </source>
</reference>
<evidence type="ECO:0000313" key="2">
    <source>
        <dbReference type="EMBL" id="MDR5588008.1"/>
    </source>
</evidence>
<feature type="transmembrane region" description="Helical" evidence="1">
    <location>
        <begin position="16"/>
        <end position="36"/>
    </location>
</feature>
<comment type="caution">
    <text evidence="2">The sequence shown here is derived from an EMBL/GenBank/DDBJ whole genome shotgun (WGS) entry which is preliminary data.</text>
</comment>
<dbReference type="RefSeq" id="WP_252230455.1">
    <property type="nucleotide sequence ID" value="NZ_JAVJAN010000028.1"/>
</dbReference>
<gene>
    <name evidence="2" type="ORF">RGC78_11070</name>
</gene>
<protein>
    <submittedName>
        <fullName evidence="2">Uncharacterized protein</fullName>
    </submittedName>
</protein>
<keyword evidence="1" id="KW-0472">Membrane</keyword>